<evidence type="ECO:0000256" key="1">
    <source>
        <dbReference type="SAM" id="Phobius"/>
    </source>
</evidence>
<dbReference type="PROSITE" id="PS50948">
    <property type="entry name" value="PAN"/>
    <property type="match status" value="1"/>
</dbReference>
<reference evidence="4 5" key="1">
    <citation type="submission" date="2017-12" db="EMBL/GenBank/DDBJ databases">
        <title>Sequencing, de novo assembly and annotation of complete genome of a new Thraustochytrid species, strain FCC1311.</title>
        <authorList>
            <person name="Sedici K."/>
            <person name="Godart F."/>
            <person name="Aiese Cigliano R."/>
            <person name="Sanseverino W."/>
            <person name="Barakat M."/>
            <person name="Ortet P."/>
            <person name="Marechal E."/>
            <person name="Cagnac O."/>
            <person name="Amato A."/>
        </authorList>
    </citation>
    <scope>NUCLEOTIDE SEQUENCE [LARGE SCALE GENOMIC DNA]</scope>
</reference>
<sequence>MRLTVVLSIFACARAVTFIEKDSVLCAHEQYESYANVDLTGLTEFSTCHAAGGDEEYTLHLANNVDGLGCRLYDAPSTMWLGSVISDSRRALFYGGGYASEGGGSENSVYSSEDGMSGSSSFDSYTGYSNEEHFYADIYRTDLLPMCRPSHASARDRALATNYLMAHTQKCSSSNSRELFTLAGPMPSSECAEECTTQNMCTAFHIDVSTGACTLFEHCGLETATTDEENNQQIAFHRRTFGAVNTVATPGFRCSDAADIAEVSGWTAAQCASTCKSDGGCKFFQFNPSEGESICSLISLCSELVESTNSADVVYEWLATASPTSAPTAAPTKKPTASPTRWEGLAVRYVGESTAHACLAESYREEVPVDTSGLSSLGKCSDFYSSGFHAVRYQDREQEEPCLFFDAPRDMWLGGVATGDRRQLFGYGGYASDPIDMKGVDDYYSSSEFRLDIVRSDLTPMCRGGEANDQDLYLASAYALEFAHRCAAQGSLLVAEGPMVARACVALCDLNEACAAVNLDVLTGACELFSSCQWEEVSDGLVVTEQISYARQAFDGLNATAHVGKRCSLAASSLHTGHTLVECAELCRDTAGCSYFEHTASGSCALRDLCGGIEASSITGIVSYTVEGRDVTFAPVASTPEPTVSVASTEDDASVDIPVEAVVLGGVGAAGFIAFGIYIFFF</sequence>
<evidence type="ECO:0000259" key="3">
    <source>
        <dbReference type="PROSITE" id="PS50948"/>
    </source>
</evidence>
<protein>
    <recommendedName>
        <fullName evidence="3">Apple domain-containing protein</fullName>
    </recommendedName>
</protein>
<dbReference type="Proteomes" id="UP000241890">
    <property type="component" value="Unassembled WGS sequence"/>
</dbReference>
<dbReference type="EMBL" id="BEYU01000066">
    <property type="protein sequence ID" value="GBG29794.1"/>
    <property type="molecule type" value="Genomic_DNA"/>
</dbReference>
<dbReference type="InterPro" id="IPR003609">
    <property type="entry name" value="Pan_app"/>
</dbReference>
<feature type="signal peptide" evidence="2">
    <location>
        <begin position="1"/>
        <end position="15"/>
    </location>
</feature>
<feature type="domain" description="Apple" evidence="3">
    <location>
        <begin position="171"/>
        <end position="241"/>
    </location>
</feature>
<keyword evidence="1" id="KW-1133">Transmembrane helix</keyword>
<dbReference type="AlphaFoldDB" id="A0A2R5GPJ4"/>
<evidence type="ECO:0000313" key="5">
    <source>
        <dbReference type="Proteomes" id="UP000241890"/>
    </source>
</evidence>
<name>A0A2R5GPJ4_9STRA</name>
<feature type="chain" id="PRO_5015302239" description="Apple domain-containing protein" evidence="2">
    <location>
        <begin position="16"/>
        <end position="682"/>
    </location>
</feature>
<comment type="caution">
    <text evidence="4">The sequence shown here is derived from an EMBL/GenBank/DDBJ whole genome shotgun (WGS) entry which is preliminary data.</text>
</comment>
<accession>A0A2R5GPJ4</accession>
<keyword evidence="1" id="KW-0812">Transmembrane</keyword>
<keyword evidence="1" id="KW-0472">Membrane</keyword>
<gene>
    <name evidence="4" type="ORF">FCC1311_060142</name>
</gene>
<dbReference type="InParanoid" id="A0A2R5GPJ4"/>
<feature type="transmembrane region" description="Helical" evidence="1">
    <location>
        <begin position="661"/>
        <end position="681"/>
    </location>
</feature>
<evidence type="ECO:0000313" key="4">
    <source>
        <dbReference type="EMBL" id="GBG29794.1"/>
    </source>
</evidence>
<keyword evidence="5" id="KW-1185">Reference proteome</keyword>
<evidence type="ECO:0000256" key="2">
    <source>
        <dbReference type="SAM" id="SignalP"/>
    </source>
</evidence>
<organism evidence="4 5">
    <name type="scientific">Hondaea fermentalgiana</name>
    <dbReference type="NCBI Taxonomy" id="2315210"/>
    <lineage>
        <taxon>Eukaryota</taxon>
        <taxon>Sar</taxon>
        <taxon>Stramenopiles</taxon>
        <taxon>Bigyra</taxon>
        <taxon>Labyrinthulomycetes</taxon>
        <taxon>Thraustochytrida</taxon>
        <taxon>Thraustochytriidae</taxon>
        <taxon>Hondaea</taxon>
    </lineage>
</organism>
<proteinExistence type="predicted"/>
<keyword evidence="2" id="KW-0732">Signal</keyword>